<dbReference type="EMBL" id="JACJUU010000007">
    <property type="protein sequence ID" value="MBC2770308.1"/>
    <property type="molecule type" value="Genomic_DNA"/>
</dbReference>
<dbReference type="InterPro" id="IPR027417">
    <property type="entry name" value="P-loop_NTPase"/>
</dbReference>
<dbReference type="SUPFAM" id="SSF52540">
    <property type="entry name" value="P-loop containing nucleoside triphosphate hydrolases"/>
    <property type="match status" value="1"/>
</dbReference>
<gene>
    <name evidence="5" type="primary">tadA</name>
    <name evidence="5" type="ORF">GTU67_10340</name>
</gene>
<evidence type="ECO:0000256" key="1">
    <source>
        <dbReference type="ARBA" id="ARBA00006611"/>
    </source>
</evidence>
<evidence type="ECO:0000313" key="5">
    <source>
        <dbReference type="EMBL" id="MBC2770308.1"/>
    </source>
</evidence>
<comment type="similarity">
    <text evidence="1">Belongs to the GSP E family.</text>
</comment>
<sequence length="580" mass="62796">MKRSSWRLDLRFPRHRVSDVLPVDERFDYADAVVVSSADDLHVIQPPIRRSLSNELGVEALAARLCPVQLTDDSVAILALGEHVGGDQADELARQLRERGFRMACPQRYVLAAPLLLSIARHQLAGSSGLVSLEPGASGSALAAAFQDMVEWGVRNGASDIHLNVHYDQPDSEVRFTLQGRYVAPDRFRRIPTATLNEMLAVVWMDIRGGNGAVFDPTSEQQGALVRQVDGRGILLRWASMAAERGPSVCLRLLDRSRAHEQQDLEQLGYLPEQAGLIRQAVQREGGAVVFAGTVGSGKSTSMAAQIAALPPDRKVMTLEDPVEYLIPGAVQNTISRDPSRERHDGFSAKLRALKRSAMTDVLLGEVRDRETGEAFMDLASSGVSVYTTTHAPSALLVPDRLASSVIGVARDFLATPGVLKLVVHQVLLPRLCGRCALTAPTACPLSGMATTTPHLLAVLGSLPSLDTARVRFRNPEGCADCRRQGNQALSGYLGRTVVAECFVPEQLPGYLGAVRRNTVGDSLHPDVCSEDLSSCFVSFGACAAQKVARGEIDPFDVELRFQTFTRLARHHRLSALGAP</sequence>
<reference evidence="5 6" key="1">
    <citation type="submission" date="2020-08" db="EMBL/GenBank/DDBJ databases">
        <title>Paraeoetvoesia sp. YC-7-48 draft genome sequence.</title>
        <authorList>
            <person name="Yao L."/>
        </authorList>
    </citation>
    <scope>NUCLEOTIDE SEQUENCE [LARGE SCALE GENOMIC DNA]</scope>
    <source>
        <strain evidence="6">YC-7-48</strain>
    </source>
</reference>
<dbReference type="Proteomes" id="UP000545386">
    <property type="component" value="Unassembled WGS sequence"/>
</dbReference>
<keyword evidence="6" id="KW-1185">Reference proteome</keyword>
<dbReference type="Gene3D" id="3.30.450.90">
    <property type="match status" value="1"/>
</dbReference>
<proteinExistence type="inferred from homology"/>
<keyword evidence="3" id="KW-0067">ATP-binding</keyword>
<dbReference type="Gene3D" id="3.40.50.300">
    <property type="entry name" value="P-loop containing nucleotide triphosphate hydrolases"/>
    <property type="match status" value="1"/>
</dbReference>
<evidence type="ECO:0000256" key="2">
    <source>
        <dbReference type="ARBA" id="ARBA00022741"/>
    </source>
</evidence>
<evidence type="ECO:0000256" key="3">
    <source>
        <dbReference type="ARBA" id="ARBA00022840"/>
    </source>
</evidence>
<dbReference type="InterPro" id="IPR001482">
    <property type="entry name" value="T2SS/T4SS_dom"/>
</dbReference>
<dbReference type="Pfam" id="PF00437">
    <property type="entry name" value="T2SSE"/>
    <property type="match status" value="1"/>
</dbReference>
<accession>A0A842HRP9</accession>
<organism evidence="5 6">
    <name type="scientific">Pusillimonas minor</name>
    <dbReference type="NCBI Taxonomy" id="2697024"/>
    <lineage>
        <taxon>Bacteria</taxon>
        <taxon>Pseudomonadati</taxon>
        <taxon>Pseudomonadota</taxon>
        <taxon>Betaproteobacteria</taxon>
        <taxon>Burkholderiales</taxon>
        <taxon>Alcaligenaceae</taxon>
        <taxon>Pusillimonas</taxon>
    </lineage>
</organism>
<protein>
    <submittedName>
        <fullName evidence="5">Flp pilus assembly complex ATPase component TadA</fullName>
    </submittedName>
</protein>
<evidence type="ECO:0000313" key="6">
    <source>
        <dbReference type="Proteomes" id="UP000545386"/>
    </source>
</evidence>
<dbReference type="GO" id="GO:0005524">
    <property type="term" value="F:ATP binding"/>
    <property type="evidence" value="ECO:0007669"/>
    <property type="project" value="UniProtKB-KW"/>
</dbReference>
<keyword evidence="2" id="KW-0547">Nucleotide-binding</keyword>
<dbReference type="AlphaFoldDB" id="A0A842HRP9"/>
<name>A0A842HRP9_9BURK</name>
<dbReference type="PANTHER" id="PTHR30258:SF1">
    <property type="entry name" value="PROTEIN TRANSPORT PROTEIN HOFB HOMOLOG"/>
    <property type="match status" value="1"/>
</dbReference>
<dbReference type="GO" id="GO:0005886">
    <property type="term" value="C:plasma membrane"/>
    <property type="evidence" value="ECO:0007669"/>
    <property type="project" value="TreeGrafter"/>
</dbReference>
<feature type="domain" description="Bacterial type II secretion system protein E" evidence="4">
    <location>
        <begin position="146"/>
        <end position="507"/>
    </location>
</feature>
<comment type="caution">
    <text evidence="5">The sequence shown here is derived from an EMBL/GenBank/DDBJ whole genome shotgun (WGS) entry which is preliminary data.</text>
</comment>
<dbReference type="PANTHER" id="PTHR30258">
    <property type="entry name" value="TYPE II SECRETION SYSTEM PROTEIN GSPE-RELATED"/>
    <property type="match status" value="1"/>
</dbReference>
<evidence type="ECO:0000259" key="4">
    <source>
        <dbReference type="Pfam" id="PF00437"/>
    </source>
</evidence>
<dbReference type="GO" id="GO:0016887">
    <property type="term" value="F:ATP hydrolysis activity"/>
    <property type="evidence" value="ECO:0007669"/>
    <property type="project" value="TreeGrafter"/>
</dbReference>